<gene>
    <name evidence="1" type="ORF">JCM19237_4736</name>
</gene>
<organism evidence="1 2">
    <name type="scientific">Photobacterium aphoticum</name>
    <dbReference type="NCBI Taxonomy" id="754436"/>
    <lineage>
        <taxon>Bacteria</taxon>
        <taxon>Pseudomonadati</taxon>
        <taxon>Pseudomonadota</taxon>
        <taxon>Gammaproteobacteria</taxon>
        <taxon>Vibrionales</taxon>
        <taxon>Vibrionaceae</taxon>
        <taxon>Photobacterium</taxon>
    </lineage>
</organism>
<dbReference type="EMBL" id="BBMN01000008">
    <property type="protein sequence ID" value="GAL05663.1"/>
    <property type="molecule type" value="Genomic_DNA"/>
</dbReference>
<evidence type="ECO:0000313" key="2">
    <source>
        <dbReference type="Proteomes" id="UP000029227"/>
    </source>
</evidence>
<sequence length="46" mass="5266">MDFRFPEMCEGGLQARIAETITFKQKFMARASMVISWQSRSACCMA</sequence>
<evidence type="ECO:0000313" key="1">
    <source>
        <dbReference type="EMBL" id="GAL05663.1"/>
    </source>
</evidence>
<proteinExistence type="predicted"/>
<protein>
    <submittedName>
        <fullName evidence="1">Uncharacterized protein</fullName>
    </submittedName>
</protein>
<dbReference type="AlphaFoldDB" id="A0A090QTR9"/>
<reference evidence="1 2" key="1">
    <citation type="journal article" date="2014" name="Genome Announc.">
        <title>Draft Genome Sequences of Two Vibrionaceae Species, Vibrio ponticus C121 and Photobacterium aphoticum C119, Isolated as Coral Reef Microbiota.</title>
        <authorList>
            <person name="Al-saari N."/>
            <person name="Meirelles P.M."/>
            <person name="Mino S."/>
            <person name="Suda W."/>
            <person name="Oshima K."/>
            <person name="Hattori M."/>
            <person name="Ohkuma M."/>
            <person name="Thompson F.L."/>
            <person name="Gomez-Gil B."/>
            <person name="Sawabe T."/>
            <person name="Sawabe T."/>
        </authorList>
    </citation>
    <scope>NUCLEOTIDE SEQUENCE [LARGE SCALE GENOMIC DNA]</scope>
    <source>
        <strain evidence="1 2">JCM 19237</strain>
    </source>
</reference>
<accession>A0A090QTR9</accession>
<name>A0A090QTR9_9GAMM</name>
<dbReference type="Proteomes" id="UP000029227">
    <property type="component" value="Unassembled WGS sequence"/>
</dbReference>
<comment type="caution">
    <text evidence="1">The sequence shown here is derived from an EMBL/GenBank/DDBJ whole genome shotgun (WGS) entry which is preliminary data.</text>
</comment>